<keyword evidence="1" id="KW-0472">Membrane</keyword>
<dbReference type="STRING" id="252246.SAMN05421799_102265"/>
<keyword evidence="1" id="KW-1133">Transmembrane helix</keyword>
<keyword evidence="3" id="KW-1185">Reference proteome</keyword>
<keyword evidence="1" id="KW-0812">Transmembrane</keyword>
<dbReference type="Pfam" id="PF11755">
    <property type="entry name" value="DUF3311"/>
    <property type="match status" value="1"/>
</dbReference>
<dbReference type="RefSeq" id="WP_369699973.1">
    <property type="nucleotide sequence ID" value="NZ_FTOO01000002.1"/>
</dbReference>
<gene>
    <name evidence="2" type="ORF">SAMN05421799_102265</name>
</gene>
<name>A0A1N7KY99_9BACL</name>
<feature type="transmembrane region" description="Helical" evidence="1">
    <location>
        <begin position="34"/>
        <end position="58"/>
    </location>
</feature>
<accession>A0A1N7KY99</accession>
<dbReference type="InterPro" id="IPR021741">
    <property type="entry name" value="DUF3311"/>
</dbReference>
<evidence type="ECO:0000256" key="1">
    <source>
        <dbReference type="SAM" id="Phobius"/>
    </source>
</evidence>
<dbReference type="Proteomes" id="UP000186156">
    <property type="component" value="Unassembled WGS sequence"/>
</dbReference>
<dbReference type="EMBL" id="FTOO01000002">
    <property type="protein sequence ID" value="SIS66466.1"/>
    <property type="molecule type" value="Genomic_DNA"/>
</dbReference>
<reference evidence="3" key="1">
    <citation type="submission" date="2017-01" db="EMBL/GenBank/DDBJ databases">
        <authorList>
            <person name="Varghese N."/>
            <person name="Submissions S."/>
        </authorList>
    </citation>
    <scope>NUCLEOTIDE SEQUENCE [LARGE SCALE GENOMIC DNA]</scope>
    <source>
        <strain evidence="3">DSM 16176</strain>
    </source>
</reference>
<proteinExistence type="predicted"/>
<dbReference type="AlphaFoldDB" id="A0A1N7KY99"/>
<evidence type="ECO:0008006" key="4">
    <source>
        <dbReference type="Google" id="ProtNLM"/>
    </source>
</evidence>
<protein>
    <recommendedName>
        <fullName evidence="4">DUF3311 domain-containing protein</fullName>
    </recommendedName>
</protein>
<organism evidence="2 3">
    <name type="scientific">Alicyclobacillus vulcanalis</name>
    <dbReference type="NCBI Taxonomy" id="252246"/>
    <lineage>
        <taxon>Bacteria</taxon>
        <taxon>Bacillati</taxon>
        <taxon>Bacillota</taxon>
        <taxon>Bacilli</taxon>
        <taxon>Bacillales</taxon>
        <taxon>Alicyclobacillaceae</taxon>
        <taxon>Alicyclobacillus</taxon>
    </lineage>
</organism>
<evidence type="ECO:0000313" key="2">
    <source>
        <dbReference type="EMBL" id="SIS66466.1"/>
    </source>
</evidence>
<sequence>MSRVSIRWLALLPLLFIFVGVAFANRTYPIVLGMPFLFFYMVMCILVTSAVMAIVYALDPANREER</sequence>
<evidence type="ECO:0000313" key="3">
    <source>
        <dbReference type="Proteomes" id="UP000186156"/>
    </source>
</evidence>